<keyword evidence="2" id="KW-1185">Reference proteome</keyword>
<comment type="caution">
    <text evidence="1">The sequence shown here is derived from an EMBL/GenBank/DDBJ whole genome shotgun (WGS) entry which is preliminary data.</text>
</comment>
<name>A0A4C1U5A0_EUMVA</name>
<sequence length="214" mass="22905">MNTSALTLYRLNVVGAFGGAAAAGLGEVHGVAFDYKHFCKKSRAEGGGRRAVAPRSAFPIIIFVKFRSFHYGVACRAPRCAPALSRKLISSGVLFLLSGNWCGGIVRPPARRPPATPALLINESSNKVNMKRVGAARTSLASASDSARRPRVGDRAVTFLEVPGGPRGARVGTRDDKCWRRAAHVTAPDRVSNGAIFLSFLHVVPFGRKLRVDP</sequence>
<evidence type="ECO:0000313" key="2">
    <source>
        <dbReference type="Proteomes" id="UP000299102"/>
    </source>
</evidence>
<gene>
    <name evidence="1" type="ORF">EVAR_11185_1</name>
</gene>
<reference evidence="1 2" key="1">
    <citation type="journal article" date="2019" name="Commun. Biol.">
        <title>The bagworm genome reveals a unique fibroin gene that provides high tensile strength.</title>
        <authorList>
            <person name="Kono N."/>
            <person name="Nakamura H."/>
            <person name="Ohtoshi R."/>
            <person name="Tomita M."/>
            <person name="Numata K."/>
            <person name="Arakawa K."/>
        </authorList>
    </citation>
    <scope>NUCLEOTIDE SEQUENCE [LARGE SCALE GENOMIC DNA]</scope>
</reference>
<dbReference type="EMBL" id="BGZK01000125">
    <property type="protein sequence ID" value="GBP21154.1"/>
    <property type="molecule type" value="Genomic_DNA"/>
</dbReference>
<dbReference type="AlphaFoldDB" id="A0A4C1U5A0"/>
<organism evidence="1 2">
    <name type="scientific">Eumeta variegata</name>
    <name type="common">Bagworm moth</name>
    <name type="synonym">Eumeta japonica</name>
    <dbReference type="NCBI Taxonomy" id="151549"/>
    <lineage>
        <taxon>Eukaryota</taxon>
        <taxon>Metazoa</taxon>
        <taxon>Ecdysozoa</taxon>
        <taxon>Arthropoda</taxon>
        <taxon>Hexapoda</taxon>
        <taxon>Insecta</taxon>
        <taxon>Pterygota</taxon>
        <taxon>Neoptera</taxon>
        <taxon>Endopterygota</taxon>
        <taxon>Lepidoptera</taxon>
        <taxon>Glossata</taxon>
        <taxon>Ditrysia</taxon>
        <taxon>Tineoidea</taxon>
        <taxon>Psychidae</taxon>
        <taxon>Oiketicinae</taxon>
        <taxon>Eumeta</taxon>
    </lineage>
</organism>
<proteinExistence type="predicted"/>
<accession>A0A4C1U5A0</accession>
<dbReference type="Proteomes" id="UP000299102">
    <property type="component" value="Unassembled WGS sequence"/>
</dbReference>
<protein>
    <submittedName>
        <fullName evidence="1">Uncharacterized protein</fullName>
    </submittedName>
</protein>
<evidence type="ECO:0000313" key="1">
    <source>
        <dbReference type="EMBL" id="GBP21154.1"/>
    </source>
</evidence>